<evidence type="ECO:0000313" key="2">
    <source>
        <dbReference type="EMBL" id="ELP93653.1"/>
    </source>
</evidence>
<dbReference type="CDD" id="cd02947">
    <property type="entry name" value="TRX_family"/>
    <property type="match status" value="1"/>
</dbReference>
<dbReference type="AlphaFoldDB" id="A0A0A1UCL0"/>
<dbReference type="RefSeq" id="XP_004260424.1">
    <property type="nucleotide sequence ID" value="XM_004260376.1"/>
</dbReference>
<dbReference type="Proteomes" id="UP000014680">
    <property type="component" value="Unassembled WGS sequence"/>
</dbReference>
<dbReference type="PANTHER" id="PTHR10438">
    <property type="entry name" value="THIOREDOXIN"/>
    <property type="match status" value="1"/>
</dbReference>
<organism evidence="2 3">
    <name type="scientific">Entamoeba invadens IP1</name>
    <dbReference type="NCBI Taxonomy" id="370355"/>
    <lineage>
        <taxon>Eukaryota</taxon>
        <taxon>Amoebozoa</taxon>
        <taxon>Evosea</taxon>
        <taxon>Archamoebae</taxon>
        <taxon>Mastigamoebida</taxon>
        <taxon>Entamoebidae</taxon>
        <taxon>Entamoeba</taxon>
    </lineage>
</organism>
<evidence type="ECO:0000313" key="3">
    <source>
        <dbReference type="Proteomes" id="UP000014680"/>
    </source>
</evidence>
<reference evidence="2 3" key="1">
    <citation type="submission" date="2012-10" db="EMBL/GenBank/DDBJ databases">
        <authorList>
            <person name="Zafar N."/>
            <person name="Inman J."/>
            <person name="Hall N."/>
            <person name="Lorenzi H."/>
            <person name="Caler E."/>
        </authorList>
    </citation>
    <scope>NUCLEOTIDE SEQUENCE [LARGE SCALE GENOMIC DNA]</scope>
    <source>
        <strain evidence="2 3">IP1</strain>
    </source>
</reference>
<sequence length="131" mass="15444">MLEITTIAELDKIFTEHHKVCVKFFATWCPSCQKALPIALEIEKELPDVFFVAVDTDKASEVFDKYEIQKMPNFLYFIDGVLKGQYLGNIKDRIKYIFSDPLLFIFTLFKIRRIQIKITQFIFNQIILLIN</sequence>
<keyword evidence="3" id="KW-1185">Reference proteome</keyword>
<dbReference type="OrthoDB" id="2121326at2759"/>
<accession>A0A0A1UCL0</accession>
<protein>
    <submittedName>
        <fullName evidence="2">Thioredoxin, putative</fullName>
    </submittedName>
</protein>
<dbReference type="GeneID" id="14892669"/>
<dbReference type="VEuPathDB" id="AmoebaDB:EIN_004940"/>
<dbReference type="PROSITE" id="PS51352">
    <property type="entry name" value="THIOREDOXIN_2"/>
    <property type="match status" value="1"/>
</dbReference>
<dbReference type="Gene3D" id="3.40.30.10">
    <property type="entry name" value="Glutaredoxin"/>
    <property type="match status" value="1"/>
</dbReference>
<dbReference type="InterPro" id="IPR013766">
    <property type="entry name" value="Thioredoxin_domain"/>
</dbReference>
<dbReference type="SUPFAM" id="SSF52833">
    <property type="entry name" value="Thioredoxin-like"/>
    <property type="match status" value="1"/>
</dbReference>
<dbReference type="InterPro" id="IPR036249">
    <property type="entry name" value="Thioredoxin-like_sf"/>
</dbReference>
<dbReference type="InterPro" id="IPR050620">
    <property type="entry name" value="Thioredoxin_H-type-like"/>
</dbReference>
<proteinExistence type="predicted"/>
<name>A0A0A1UCL0_ENTIV</name>
<dbReference type="KEGG" id="eiv:EIN_004940"/>
<dbReference type="Pfam" id="PF00085">
    <property type="entry name" value="Thioredoxin"/>
    <property type="match status" value="1"/>
</dbReference>
<dbReference type="EMBL" id="KB206272">
    <property type="protein sequence ID" value="ELP93653.1"/>
    <property type="molecule type" value="Genomic_DNA"/>
</dbReference>
<dbReference type="PANTHER" id="PTHR10438:SF468">
    <property type="entry name" value="THIOREDOXIN-1-RELATED"/>
    <property type="match status" value="1"/>
</dbReference>
<evidence type="ECO:0000259" key="1">
    <source>
        <dbReference type="PROSITE" id="PS51352"/>
    </source>
</evidence>
<feature type="domain" description="Thioredoxin" evidence="1">
    <location>
        <begin position="1"/>
        <end position="116"/>
    </location>
</feature>
<gene>
    <name evidence="2" type="ORF">EIN_004940</name>
</gene>